<dbReference type="KEGG" id="nmf:NMS_1734"/>
<sequence length="222" mass="24962">MKTLTIIPARGGSKRLPGKNLMELGSQTLLEHSIAFAKANSSYMDAIVVSTDDEAIAKVAESHGVAVVMRPAVLASDTSTTVEALKHVLEQPDYPEVETLILLQPTNPLRPSSLLEDAMETWNSHPLDTLFTCSRMTHKFGSIKNNQFHPENYRYGQRSQDLKPLFYENGLLYICSAKSIKKGIMIDENHYAMVVDHEYASIDIDNQADLDYARYIWQRDNS</sequence>
<dbReference type="InterPro" id="IPR029044">
    <property type="entry name" value="Nucleotide-diphossugar_trans"/>
</dbReference>
<dbReference type="HOGENOM" id="CLU_042930_1_0_10"/>
<dbReference type="CDD" id="cd02513">
    <property type="entry name" value="CMP-NeuAc_Synthase"/>
    <property type="match status" value="1"/>
</dbReference>
<gene>
    <name evidence="1" type="ORF">NMS_1734</name>
</gene>
<dbReference type="Gene3D" id="3.90.550.10">
    <property type="entry name" value="Spore Coat Polysaccharide Biosynthesis Protein SpsA, Chain A"/>
    <property type="match status" value="1"/>
</dbReference>
<dbReference type="InterPro" id="IPR050793">
    <property type="entry name" value="CMP-NeuNAc_synthase"/>
</dbReference>
<dbReference type="OrthoDB" id="9805604at2"/>
<dbReference type="PANTHER" id="PTHR21485:SF6">
    <property type="entry name" value="N-ACYLNEURAMINATE CYTIDYLYLTRANSFERASE-RELATED"/>
    <property type="match status" value="1"/>
</dbReference>
<organism evidence="1 2">
    <name type="scientific">Nonlabens marinus S1-08</name>
    <dbReference type="NCBI Taxonomy" id="1454201"/>
    <lineage>
        <taxon>Bacteria</taxon>
        <taxon>Pseudomonadati</taxon>
        <taxon>Bacteroidota</taxon>
        <taxon>Flavobacteriia</taxon>
        <taxon>Flavobacteriales</taxon>
        <taxon>Flavobacteriaceae</taxon>
        <taxon>Nonlabens</taxon>
    </lineage>
</organism>
<dbReference type="GO" id="GO:0008781">
    <property type="term" value="F:N-acylneuraminate cytidylyltransferase activity"/>
    <property type="evidence" value="ECO:0007669"/>
    <property type="project" value="TreeGrafter"/>
</dbReference>
<reference evidence="1 2" key="1">
    <citation type="journal article" date="2014" name="Proc. Natl. Acad. Sci. U.S.A.">
        <title>Functional characterization of flavobacteria rhodopsins reveals a unique class of light-driven chloride pump in bacteria.</title>
        <authorList>
            <person name="Yoshizawa S."/>
            <person name="Kumagai Y."/>
            <person name="Kim H."/>
            <person name="Ogura Y."/>
            <person name="Hayashi T."/>
            <person name="Iwasaki W."/>
            <person name="DeLong E.F."/>
            <person name="Kogure K."/>
        </authorList>
    </citation>
    <scope>NUCLEOTIDE SEQUENCE [LARGE SCALE GENOMIC DNA]</scope>
    <source>
        <strain evidence="1 2">S1-08</strain>
    </source>
</reference>
<dbReference type="InterPro" id="IPR003329">
    <property type="entry name" value="Cytidylyl_trans"/>
</dbReference>
<dbReference type="PANTHER" id="PTHR21485">
    <property type="entry name" value="HAD SUPERFAMILY MEMBERS CMAS AND KDSC"/>
    <property type="match status" value="1"/>
</dbReference>
<dbReference type="RefSeq" id="WP_041496288.1">
    <property type="nucleotide sequence ID" value="NZ_AP014548.1"/>
</dbReference>
<dbReference type="Proteomes" id="UP000031760">
    <property type="component" value="Chromosome"/>
</dbReference>
<accession>W8VVU0</accession>
<evidence type="ECO:0000313" key="2">
    <source>
        <dbReference type="Proteomes" id="UP000031760"/>
    </source>
</evidence>
<keyword evidence="1" id="KW-0548">Nucleotidyltransferase</keyword>
<name>W8VVU0_9FLAO</name>
<dbReference type="Pfam" id="PF02348">
    <property type="entry name" value="CTP_transf_3"/>
    <property type="match status" value="1"/>
</dbReference>
<dbReference type="EMBL" id="AP014548">
    <property type="protein sequence ID" value="BAO55743.1"/>
    <property type="molecule type" value="Genomic_DNA"/>
</dbReference>
<proteinExistence type="predicted"/>
<protein>
    <submittedName>
        <fullName evidence="1">N-Acetylneuraminate cytidylyltransferase</fullName>
    </submittedName>
</protein>
<keyword evidence="1" id="KW-0808">Transferase</keyword>
<evidence type="ECO:0000313" key="1">
    <source>
        <dbReference type="EMBL" id="BAO55743.1"/>
    </source>
</evidence>
<dbReference type="AlphaFoldDB" id="W8VVU0"/>
<dbReference type="STRING" id="1454201.NMS_1734"/>
<dbReference type="SUPFAM" id="SSF53448">
    <property type="entry name" value="Nucleotide-diphospho-sugar transferases"/>
    <property type="match status" value="1"/>
</dbReference>
<keyword evidence="2" id="KW-1185">Reference proteome</keyword>